<comment type="catalytic activity">
    <reaction evidence="1">
        <text>ATP + protein L-histidine = ADP + protein N-phospho-L-histidine.</text>
        <dbReference type="EC" id="2.7.13.3"/>
    </reaction>
</comment>
<dbReference type="GO" id="GO:0016020">
    <property type="term" value="C:membrane"/>
    <property type="evidence" value="ECO:0007669"/>
    <property type="project" value="UniProtKB-SubCell"/>
</dbReference>
<name>A0A9X1QEP1_9BACT</name>
<dbReference type="SMART" id="SM00387">
    <property type="entry name" value="HATPase_c"/>
    <property type="match status" value="1"/>
</dbReference>
<dbReference type="EC" id="2.7.13.3" evidence="2"/>
<evidence type="ECO:0000259" key="6">
    <source>
        <dbReference type="PROSITE" id="PS50109"/>
    </source>
</evidence>
<protein>
    <recommendedName>
        <fullName evidence="2">histidine kinase</fullName>
        <ecNumber evidence="2">2.7.13.3</ecNumber>
    </recommendedName>
</protein>
<dbReference type="InterPro" id="IPR050351">
    <property type="entry name" value="BphY/WalK/GraS-like"/>
</dbReference>
<dbReference type="InterPro" id="IPR004358">
    <property type="entry name" value="Sig_transdc_His_kin-like_C"/>
</dbReference>
<dbReference type="GO" id="GO:0006355">
    <property type="term" value="P:regulation of DNA-templated transcription"/>
    <property type="evidence" value="ECO:0007669"/>
    <property type="project" value="InterPro"/>
</dbReference>
<dbReference type="SUPFAM" id="SSF55785">
    <property type="entry name" value="PYP-like sensor domain (PAS domain)"/>
    <property type="match status" value="1"/>
</dbReference>
<gene>
    <name evidence="7" type="ORF">L0661_12440</name>
</gene>
<dbReference type="PANTHER" id="PTHR42878">
    <property type="entry name" value="TWO-COMPONENT HISTIDINE KINASE"/>
    <property type="match status" value="1"/>
</dbReference>
<dbReference type="InterPro" id="IPR005467">
    <property type="entry name" value="His_kinase_dom"/>
</dbReference>
<dbReference type="PRINTS" id="PR00344">
    <property type="entry name" value="BCTRLSENSOR"/>
</dbReference>
<dbReference type="SMART" id="SM00091">
    <property type="entry name" value="PAS"/>
    <property type="match status" value="1"/>
</dbReference>
<keyword evidence="4" id="KW-0418">Kinase</keyword>
<dbReference type="Gene3D" id="3.30.450.20">
    <property type="entry name" value="PAS domain"/>
    <property type="match status" value="1"/>
</dbReference>
<dbReference type="Gene3D" id="3.30.565.10">
    <property type="entry name" value="Histidine kinase-like ATPase, C-terminal domain"/>
    <property type="match status" value="1"/>
</dbReference>
<comment type="caution">
    <text evidence="7">The sequence shown here is derived from an EMBL/GenBank/DDBJ whole genome shotgun (WGS) entry which is preliminary data.</text>
</comment>
<dbReference type="GO" id="GO:0000155">
    <property type="term" value="F:phosphorelay sensor kinase activity"/>
    <property type="evidence" value="ECO:0007669"/>
    <property type="project" value="InterPro"/>
</dbReference>
<dbReference type="SUPFAM" id="SSF55874">
    <property type="entry name" value="ATPase domain of HSP90 chaperone/DNA topoisomerase II/histidine kinase"/>
    <property type="match status" value="1"/>
</dbReference>
<evidence type="ECO:0000313" key="8">
    <source>
        <dbReference type="Proteomes" id="UP001139411"/>
    </source>
</evidence>
<dbReference type="NCBIfam" id="TIGR00229">
    <property type="entry name" value="sensory_box"/>
    <property type="match status" value="1"/>
</dbReference>
<dbReference type="RefSeq" id="WP_235178024.1">
    <property type="nucleotide sequence ID" value="NZ_JAKFFV010000007.1"/>
</dbReference>
<evidence type="ECO:0000256" key="5">
    <source>
        <dbReference type="ARBA" id="ARBA00023136"/>
    </source>
</evidence>
<dbReference type="PROSITE" id="PS50109">
    <property type="entry name" value="HIS_KIN"/>
    <property type="match status" value="1"/>
</dbReference>
<dbReference type="GO" id="GO:0007234">
    <property type="term" value="P:osmosensory signaling via phosphorelay pathway"/>
    <property type="evidence" value="ECO:0007669"/>
    <property type="project" value="TreeGrafter"/>
</dbReference>
<keyword evidence="3" id="KW-0808">Transferase</keyword>
<dbReference type="SUPFAM" id="SSF47384">
    <property type="entry name" value="Homodimeric domain of signal transducing histidine kinase"/>
    <property type="match status" value="1"/>
</dbReference>
<dbReference type="InterPro" id="IPR036097">
    <property type="entry name" value="HisK_dim/P_sf"/>
</dbReference>
<dbReference type="AlphaFoldDB" id="A0A9X1QEP1"/>
<dbReference type="Gene3D" id="1.10.287.130">
    <property type="match status" value="1"/>
</dbReference>
<evidence type="ECO:0000256" key="4">
    <source>
        <dbReference type="ARBA" id="ARBA00022777"/>
    </source>
</evidence>
<dbReference type="Pfam" id="PF00989">
    <property type="entry name" value="PAS"/>
    <property type="match status" value="1"/>
</dbReference>
<dbReference type="Proteomes" id="UP001139411">
    <property type="component" value="Unassembled WGS sequence"/>
</dbReference>
<dbReference type="PANTHER" id="PTHR42878:SF15">
    <property type="entry name" value="BACTERIOPHYTOCHROME"/>
    <property type="match status" value="1"/>
</dbReference>
<dbReference type="InterPro" id="IPR003594">
    <property type="entry name" value="HATPase_dom"/>
</dbReference>
<evidence type="ECO:0000313" key="7">
    <source>
        <dbReference type="EMBL" id="MCF2499122.1"/>
    </source>
</evidence>
<evidence type="ECO:0000256" key="2">
    <source>
        <dbReference type="ARBA" id="ARBA00012438"/>
    </source>
</evidence>
<keyword evidence="5" id="KW-0472">Membrane</keyword>
<keyword evidence="7" id="KW-0547">Nucleotide-binding</keyword>
<dbReference type="GO" id="GO:0000156">
    <property type="term" value="F:phosphorelay response regulator activity"/>
    <property type="evidence" value="ECO:0007669"/>
    <property type="project" value="TreeGrafter"/>
</dbReference>
<proteinExistence type="predicted"/>
<dbReference type="GO" id="GO:0005524">
    <property type="term" value="F:ATP binding"/>
    <property type="evidence" value="ECO:0007669"/>
    <property type="project" value="UniProtKB-KW"/>
</dbReference>
<dbReference type="InterPro" id="IPR036890">
    <property type="entry name" value="HATPase_C_sf"/>
</dbReference>
<dbReference type="InterPro" id="IPR000014">
    <property type="entry name" value="PAS"/>
</dbReference>
<evidence type="ECO:0000256" key="3">
    <source>
        <dbReference type="ARBA" id="ARBA00022679"/>
    </source>
</evidence>
<feature type="domain" description="Histidine kinase" evidence="6">
    <location>
        <begin position="173"/>
        <end position="399"/>
    </location>
</feature>
<dbReference type="GO" id="GO:0030295">
    <property type="term" value="F:protein kinase activator activity"/>
    <property type="evidence" value="ECO:0007669"/>
    <property type="project" value="TreeGrafter"/>
</dbReference>
<keyword evidence="7" id="KW-0067">ATP-binding</keyword>
<sequence length="405" mass="46195">MGEAEHILQDLPCGCVVFDGAGMITFANRTLCSVLNYQSDAILGHSIEKILTISSRIFHQTHFFPLLKLNGTVSEIFLTLKPMTGSPIPVMVNAKIQNESDPIRYVCVFVPVWERRKYEEQLLETNRVQQKALDENAMLNRLKDELESNQFALDRKISILSERSQEYLQMGKIFMHDMQEPVRKISLFFDTFMRNAHIAPNTDDARHLSVIKKSILRLRSMMGSMLDFVQVSNASDPMTLLNPAELITEARNQLMREKDAIDFNIKIGELPKFDGRQTQIKRVFYELLKNAVENKAPDRALSIEVTAVISEENIYRNHSSKYKYTDHIKIEFADNGVGFDSQFNDYVFRLLNKLNTDSPGLGVGLALCKQVISSHYGTMKVKSRVGEGTTFIITLPLRQIADYTN</sequence>
<dbReference type="InterPro" id="IPR035965">
    <property type="entry name" value="PAS-like_dom_sf"/>
</dbReference>
<reference evidence="7" key="1">
    <citation type="submission" date="2022-01" db="EMBL/GenBank/DDBJ databases">
        <title>Novel species in genus Dyadobacter.</title>
        <authorList>
            <person name="Ma C."/>
        </authorList>
    </citation>
    <scope>NUCLEOTIDE SEQUENCE</scope>
    <source>
        <strain evidence="7">CY357</strain>
    </source>
</reference>
<evidence type="ECO:0000256" key="1">
    <source>
        <dbReference type="ARBA" id="ARBA00000085"/>
    </source>
</evidence>
<dbReference type="EMBL" id="JAKFFV010000007">
    <property type="protein sequence ID" value="MCF2499122.1"/>
    <property type="molecule type" value="Genomic_DNA"/>
</dbReference>
<organism evidence="7 8">
    <name type="scientific">Dyadobacter chenhuakuii</name>
    <dbReference type="NCBI Taxonomy" id="2909339"/>
    <lineage>
        <taxon>Bacteria</taxon>
        <taxon>Pseudomonadati</taxon>
        <taxon>Bacteroidota</taxon>
        <taxon>Cytophagia</taxon>
        <taxon>Cytophagales</taxon>
        <taxon>Spirosomataceae</taxon>
        <taxon>Dyadobacter</taxon>
    </lineage>
</organism>
<accession>A0A9X1QEP1</accession>
<dbReference type="InterPro" id="IPR013767">
    <property type="entry name" value="PAS_fold"/>
</dbReference>
<dbReference type="CDD" id="cd00130">
    <property type="entry name" value="PAS"/>
    <property type="match status" value="1"/>
</dbReference>
<dbReference type="Pfam" id="PF02518">
    <property type="entry name" value="HATPase_c"/>
    <property type="match status" value="1"/>
</dbReference>